<feature type="transmembrane region" description="Helical" evidence="8">
    <location>
        <begin position="109"/>
        <end position="133"/>
    </location>
</feature>
<dbReference type="Pfam" id="PF00528">
    <property type="entry name" value="BPD_transp_1"/>
    <property type="match status" value="1"/>
</dbReference>
<evidence type="ECO:0000313" key="10">
    <source>
        <dbReference type="EMBL" id="MBO0906245.1"/>
    </source>
</evidence>
<dbReference type="InterPro" id="IPR035906">
    <property type="entry name" value="MetI-like_sf"/>
</dbReference>
<keyword evidence="4" id="KW-1003">Cell membrane</keyword>
<evidence type="ECO:0000256" key="5">
    <source>
        <dbReference type="ARBA" id="ARBA00022692"/>
    </source>
</evidence>
<feature type="transmembrane region" description="Helical" evidence="8">
    <location>
        <begin position="74"/>
        <end position="97"/>
    </location>
</feature>
<keyword evidence="7 8" id="KW-0472">Membrane</keyword>
<dbReference type="InterPro" id="IPR051789">
    <property type="entry name" value="Bact_Polyamine_Transport"/>
</dbReference>
<comment type="similarity">
    <text evidence="2">Belongs to the binding-protein-dependent transport system permease family. CysTW subfamily.</text>
</comment>
<evidence type="ECO:0000256" key="4">
    <source>
        <dbReference type="ARBA" id="ARBA00022475"/>
    </source>
</evidence>
<dbReference type="CDD" id="cd06261">
    <property type="entry name" value="TM_PBP2"/>
    <property type="match status" value="1"/>
</dbReference>
<proteinExistence type="inferred from homology"/>
<dbReference type="PANTHER" id="PTHR43848:SF2">
    <property type="entry name" value="PUTRESCINE TRANSPORT SYSTEM PERMEASE PROTEIN POTI"/>
    <property type="match status" value="1"/>
</dbReference>
<evidence type="ECO:0000256" key="8">
    <source>
        <dbReference type="RuleBase" id="RU363032"/>
    </source>
</evidence>
<reference evidence="10 11" key="1">
    <citation type="submission" date="2021-03" db="EMBL/GenBank/DDBJ databases">
        <title>Whole genome sequence of Jiella sp. MQZ13P-4.</title>
        <authorList>
            <person name="Tuo L."/>
        </authorList>
    </citation>
    <scope>NUCLEOTIDE SEQUENCE [LARGE SCALE GENOMIC DNA]</scope>
    <source>
        <strain evidence="10 11">MQZ13P-4</strain>
    </source>
</reference>
<feature type="transmembrane region" description="Helical" evidence="8">
    <location>
        <begin position="170"/>
        <end position="195"/>
    </location>
</feature>
<dbReference type="EMBL" id="JAFMPY010000035">
    <property type="protein sequence ID" value="MBO0906245.1"/>
    <property type="molecule type" value="Genomic_DNA"/>
</dbReference>
<feature type="domain" description="ABC transmembrane type-1" evidence="9">
    <location>
        <begin position="38"/>
        <end position="233"/>
    </location>
</feature>
<feature type="transmembrane region" description="Helical" evidence="8">
    <location>
        <begin position="215"/>
        <end position="236"/>
    </location>
</feature>
<evidence type="ECO:0000256" key="7">
    <source>
        <dbReference type="ARBA" id="ARBA00023136"/>
    </source>
</evidence>
<dbReference type="Gene3D" id="1.10.3720.10">
    <property type="entry name" value="MetI-like"/>
    <property type="match status" value="1"/>
</dbReference>
<protein>
    <submittedName>
        <fullName evidence="10">ABC transporter permease subunit</fullName>
    </submittedName>
</protein>
<gene>
    <name evidence="10" type="ORF">J1C47_21555</name>
</gene>
<keyword evidence="5 8" id="KW-0812">Transmembrane</keyword>
<evidence type="ECO:0000256" key="3">
    <source>
        <dbReference type="ARBA" id="ARBA00022448"/>
    </source>
</evidence>
<keyword evidence="3 8" id="KW-0813">Transport</keyword>
<dbReference type="SUPFAM" id="SSF161098">
    <property type="entry name" value="MetI-like"/>
    <property type="match status" value="1"/>
</dbReference>
<accession>A0ABS3J9A9</accession>
<feature type="transmembrane region" description="Helical" evidence="8">
    <location>
        <begin position="42"/>
        <end position="62"/>
    </location>
</feature>
<organism evidence="10 11">
    <name type="scientific">Jiella sonneratiae</name>
    <dbReference type="NCBI Taxonomy" id="2816856"/>
    <lineage>
        <taxon>Bacteria</taxon>
        <taxon>Pseudomonadati</taxon>
        <taxon>Pseudomonadota</taxon>
        <taxon>Alphaproteobacteria</taxon>
        <taxon>Hyphomicrobiales</taxon>
        <taxon>Aurantimonadaceae</taxon>
        <taxon>Jiella</taxon>
    </lineage>
</organism>
<evidence type="ECO:0000256" key="1">
    <source>
        <dbReference type="ARBA" id="ARBA00004651"/>
    </source>
</evidence>
<evidence type="ECO:0000313" key="11">
    <source>
        <dbReference type="Proteomes" id="UP000664288"/>
    </source>
</evidence>
<dbReference type="InterPro" id="IPR000515">
    <property type="entry name" value="MetI-like"/>
</dbReference>
<comment type="subcellular location">
    <subcellularLocation>
        <location evidence="1 8">Cell membrane</location>
        <topology evidence="1 8">Multi-pass membrane protein</topology>
    </subcellularLocation>
</comment>
<evidence type="ECO:0000256" key="2">
    <source>
        <dbReference type="ARBA" id="ARBA00007069"/>
    </source>
</evidence>
<comment type="caution">
    <text evidence="10">The sequence shown here is derived from an EMBL/GenBank/DDBJ whole genome shotgun (WGS) entry which is preliminary data.</text>
</comment>
<evidence type="ECO:0000259" key="9">
    <source>
        <dbReference type="PROSITE" id="PS50928"/>
    </source>
</evidence>
<dbReference type="PROSITE" id="PS50928">
    <property type="entry name" value="ABC_TM1"/>
    <property type="match status" value="1"/>
</dbReference>
<dbReference type="PANTHER" id="PTHR43848">
    <property type="entry name" value="PUTRESCINE TRANSPORT SYSTEM PERMEASE PROTEIN POTI"/>
    <property type="match status" value="1"/>
</dbReference>
<name>A0ABS3J9A9_9HYPH</name>
<evidence type="ECO:0000256" key="6">
    <source>
        <dbReference type="ARBA" id="ARBA00022989"/>
    </source>
</evidence>
<dbReference type="Proteomes" id="UP000664288">
    <property type="component" value="Unassembled WGS sequence"/>
</dbReference>
<keyword evidence="11" id="KW-1185">Reference proteome</keyword>
<sequence>MGVSAFNTSTYPRVWPIEGVTLHWFEALASDGPLLEGLRTSVVIGFFVVVLSVPLGLAGAVVMTQLFRSARSFYYFVAVAPVLTPGIIIGIATVVFWRDFSGFAHLRGTLYNGTVLTVLAQSSFISSYCMLIIMARLQRFDLDQEEAALDLGASYSQVFRHVLLPFLRPALLSSAVLAFLTSFENYNATTFAILADKTMTTVLAARVRTGTSPTISALATVIVCLTILATLLFEWVKRRDDRRRNARLSAARAEEAAELATP</sequence>
<keyword evidence="6 8" id="KW-1133">Transmembrane helix</keyword>